<gene>
    <name evidence="10" type="ORF">QE152_g33111</name>
</gene>
<accession>A0AAW1IXT8</accession>
<evidence type="ECO:0000256" key="4">
    <source>
        <dbReference type="ARBA" id="ARBA00022692"/>
    </source>
</evidence>
<dbReference type="Proteomes" id="UP001458880">
    <property type="component" value="Unassembled WGS sequence"/>
</dbReference>
<comment type="caution">
    <text evidence="10">The sequence shown here is derived from an EMBL/GenBank/DDBJ whole genome shotgun (WGS) entry which is preliminary data.</text>
</comment>
<dbReference type="InterPro" id="IPR038757">
    <property type="entry name" value="BRAP"/>
</dbReference>
<proteinExistence type="predicted"/>
<keyword evidence="8 9" id="KW-0472">Membrane</keyword>
<keyword evidence="11" id="KW-1185">Reference proteome</keyword>
<evidence type="ECO:0000256" key="1">
    <source>
        <dbReference type="ARBA" id="ARBA00004323"/>
    </source>
</evidence>
<name>A0AAW1IXT8_POPJA</name>
<evidence type="ECO:0000313" key="10">
    <source>
        <dbReference type="EMBL" id="KAK9695073.1"/>
    </source>
</evidence>
<dbReference type="AlphaFoldDB" id="A0AAW1IXT8"/>
<dbReference type="GO" id="GO:0000139">
    <property type="term" value="C:Golgi membrane"/>
    <property type="evidence" value="ECO:0007669"/>
    <property type="project" value="UniProtKB-SubCell"/>
</dbReference>
<evidence type="ECO:0000256" key="3">
    <source>
        <dbReference type="ARBA" id="ARBA00022490"/>
    </source>
</evidence>
<keyword evidence="5" id="KW-0735">Signal-anchor</keyword>
<comment type="subcellular location">
    <subcellularLocation>
        <location evidence="2">Cytoplasm</location>
    </subcellularLocation>
    <subcellularLocation>
        <location evidence="1">Golgi apparatus membrane</location>
        <topology evidence="1">Single-pass type II membrane protein</topology>
    </subcellularLocation>
</comment>
<sequence>MPEEELLKKYANEIGKLRKRAKKLNLSDEEVNKLFKQCFDVIKSLLILLGVLIIFYVLLNVHQPTASVVLRNVQSLIYPGFSLLRYISVPIIKRFPSLTELYDESCLVENPFFYVFDMECWPCQNVYSVIDLSDYTNKSLYHSGIPYVFKSNQKYVTLNDIIKLYKENKDVFDKDASRLMSNSRDIKNIQDLINYSENSTKSSKTHISWRINRMNPARIVRTLFPRPQIISEWSGQSVERYIMIDEPNALHHVLPSFECSYVFVIQGSGQQTVILRPTQECSDSCKTVSVVLKPSYVLWYNWWYWRPISLPMANATETSISYINSYC</sequence>
<keyword evidence="4 9" id="KW-0812">Transmembrane</keyword>
<organism evidence="10 11">
    <name type="scientific">Popillia japonica</name>
    <name type="common">Japanese beetle</name>
    <dbReference type="NCBI Taxonomy" id="7064"/>
    <lineage>
        <taxon>Eukaryota</taxon>
        <taxon>Metazoa</taxon>
        <taxon>Ecdysozoa</taxon>
        <taxon>Arthropoda</taxon>
        <taxon>Hexapoda</taxon>
        <taxon>Insecta</taxon>
        <taxon>Pterygota</taxon>
        <taxon>Neoptera</taxon>
        <taxon>Endopterygota</taxon>
        <taxon>Coleoptera</taxon>
        <taxon>Polyphaga</taxon>
        <taxon>Scarabaeiformia</taxon>
        <taxon>Scarabaeidae</taxon>
        <taxon>Rutelinae</taxon>
        <taxon>Popillia</taxon>
    </lineage>
</organism>
<evidence type="ECO:0000313" key="11">
    <source>
        <dbReference type="Proteomes" id="UP001458880"/>
    </source>
</evidence>
<dbReference type="PANTHER" id="PTHR35259:SF1">
    <property type="entry name" value="BOMBESIN RECEPTOR-ACTIVATED PROTEIN C6ORF89"/>
    <property type="match status" value="1"/>
</dbReference>
<feature type="transmembrane region" description="Helical" evidence="9">
    <location>
        <begin position="41"/>
        <end position="59"/>
    </location>
</feature>
<dbReference type="EMBL" id="JASPKY010000492">
    <property type="protein sequence ID" value="KAK9695073.1"/>
    <property type="molecule type" value="Genomic_DNA"/>
</dbReference>
<reference evidence="10 11" key="1">
    <citation type="journal article" date="2024" name="BMC Genomics">
        <title>De novo assembly and annotation of Popillia japonica's genome with initial clues to its potential as an invasive pest.</title>
        <authorList>
            <person name="Cucini C."/>
            <person name="Boschi S."/>
            <person name="Funari R."/>
            <person name="Cardaioli E."/>
            <person name="Iannotti N."/>
            <person name="Marturano G."/>
            <person name="Paoli F."/>
            <person name="Bruttini M."/>
            <person name="Carapelli A."/>
            <person name="Frati F."/>
            <person name="Nardi F."/>
        </authorList>
    </citation>
    <scope>NUCLEOTIDE SEQUENCE [LARGE SCALE GENOMIC DNA]</scope>
    <source>
        <strain evidence="10">DMR45628</strain>
    </source>
</reference>
<evidence type="ECO:0000256" key="8">
    <source>
        <dbReference type="ARBA" id="ARBA00023136"/>
    </source>
</evidence>
<evidence type="ECO:0000256" key="9">
    <source>
        <dbReference type="SAM" id="Phobius"/>
    </source>
</evidence>
<evidence type="ECO:0000256" key="5">
    <source>
        <dbReference type="ARBA" id="ARBA00022968"/>
    </source>
</evidence>
<dbReference type="PANTHER" id="PTHR35259">
    <property type="entry name" value="BOMBESIN RECEPTOR-ACTIVATED PROTEIN C6ORF89"/>
    <property type="match status" value="1"/>
</dbReference>
<evidence type="ECO:0000256" key="2">
    <source>
        <dbReference type="ARBA" id="ARBA00004496"/>
    </source>
</evidence>
<keyword evidence="3" id="KW-0963">Cytoplasm</keyword>
<evidence type="ECO:0000256" key="7">
    <source>
        <dbReference type="ARBA" id="ARBA00023034"/>
    </source>
</evidence>
<keyword evidence="7" id="KW-0333">Golgi apparatus</keyword>
<keyword evidence="6 9" id="KW-1133">Transmembrane helix</keyword>
<protein>
    <submittedName>
        <fullName evidence="10">Uncharacterized protein</fullName>
    </submittedName>
</protein>
<evidence type="ECO:0000256" key="6">
    <source>
        <dbReference type="ARBA" id="ARBA00022989"/>
    </source>
</evidence>